<reference evidence="1" key="1">
    <citation type="submission" date="2022-10" db="EMBL/GenBank/DDBJ databases">
        <title>The complete genomes of actinobacterial strains from the NBC collection.</title>
        <authorList>
            <person name="Joergensen T.S."/>
            <person name="Alvarez Arevalo M."/>
            <person name="Sterndorff E.B."/>
            <person name="Faurdal D."/>
            <person name="Vuksanovic O."/>
            <person name="Mourched A.-S."/>
            <person name="Charusanti P."/>
            <person name="Shaw S."/>
            <person name="Blin K."/>
            <person name="Weber T."/>
        </authorList>
    </citation>
    <scope>NUCLEOTIDE SEQUENCE</scope>
    <source>
        <strain evidence="1">NBC 01771</strain>
    </source>
</reference>
<proteinExistence type="predicted"/>
<organism evidence="1 2">
    <name type="scientific">Streptomyces scopuliridis</name>
    <dbReference type="NCBI Taxonomy" id="452529"/>
    <lineage>
        <taxon>Bacteria</taxon>
        <taxon>Bacillati</taxon>
        <taxon>Actinomycetota</taxon>
        <taxon>Actinomycetes</taxon>
        <taxon>Kitasatosporales</taxon>
        <taxon>Streptomycetaceae</taxon>
        <taxon>Streptomyces</taxon>
    </lineage>
</organism>
<evidence type="ECO:0000313" key="1">
    <source>
        <dbReference type="EMBL" id="WSC01641.1"/>
    </source>
</evidence>
<sequence>MPTGGFADDDVPRRQDLILANPTVANALYGYTVHMEPIADGMSDHVAVSVWLSLSGRSTELRGIRAHEVPVVPEISVPDSNMKAFHRARWGRHNGLEVDRFP</sequence>
<protein>
    <submittedName>
        <fullName evidence="1">Uncharacterized protein</fullName>
    </submittedName>
</protein>
<name>A0ACD4ZTY9_9ACTN</name>
<evidence type="ECO:0000313" key="2">
    <source>
        <dbReference type="Proteomes" id="UP001348369"/>
    </source>
</evidence>
<gene>
    <name evidence="1" type="ORF">OG835_34635</name>
</gene>
<dbReference type="Proteomes" id="UP001348369">
    <property type="component" value="Chromosome"/>
</dbReference>
<accession>A0ACD4ZTY9</accession>
<dbReference type="EMBL" id="CP109109">
    <property type="protein sequence ID" value="WSC01641.1"/>
    <property type="molecule type" value="Genomic_DNA"/>
</dbReference>
<keyword evidence="2" id="KW-1185">Reference proteome</keyword>